<evidence type="ECO:0000259" key="2">
    <source>
        <dbReference type="Pfam" id="PF13280"/>
    </source>
</evidence>
<dbReference type="InterPro" id="IPR051534">
    <property type="entry name" value="CBASS_pafABC_assoc_protein"/>
</dbReference>
<dbReference type="Pfam" id="PF25583">
    <property type="entry name" value="WCX"/>
    <property type="match status" value="1"/>
</dbReference>
<organism evidence="5 6">
    <name type="scientific">Actinomyces lilanjuaniae</name>
    <dbReference type="NCBI Taxonomy" id="2321394"/>
    <lineage>
        <taxon>Bacteria</taxon>
        <taxon>Bacillati</taxon>
        <taxon>Actinomycetota</taxon>
        <taxon>Actinomycetes</taxon>
        <taxon>Actinomycetales</taxon>
        <taxon>Actinomycetaceae</taxon>
        <taxon>Actinomyces</taxon>
    </lineage>
</organism>
<evidence type="ECO:0000313" key="6">
    <source>
        <dbReference type="Proteomes" id="UP000273001"/>
    </source>
</evidence>
<gene>
    <name evidence="5" type="ORF">D5R93_06590</name>
</gene>
<dbReference type="PROSITE" id="PS52050">
    <property type="entry name" value="WYL"/>
    <property type="match status" value="1"/>
</dbReference>
<accession>A0ABN5PR43</accession>
<feature type="compositionally biased region" description="Low complexity" evidence="1">
    <location>
        <begin position="363"/>
        <end position="377"/>
    </location>
</feature>
<feature type="domain" description="PafC HTH" evidence="3">
    <location>
        <begin position="8"/>
        <end position="124"/>
    </location>
</feature>
<name>A0ABN5PR43_9ACTO</name>
<evidence type="ECO:0000259" key="3">
    <source>
        <dbReference type="Pfam" id="PF19187"/>
    </source>
</evidence>
<dbReference type="EMBL" id="CP032514">
    <property type="protein sequence ID" value="AYD90853.1"/>
    <property type="molecule type" value="Genomic_DNA"/>
</dbReference>
<feature type="compositionally biased region" description="Basic and acidic residues" evidence="1">
    <location>
        <begin position="392"/>
        <end position="410"/>
    </location>
</feature>
<feature type="compositionally biased region" description="Polar residues" evidence="1">
    <location>
        <begin position="379"/>
        <end position="388"/>
    </location>
</feature>
<proteinExistence type="predicted"/>
<dbReference type="Pfam" id="PF19187">
    <property type="entry name" value="HTH_PafC"/>
    <property type="match status" value="1"/>
</dbReference>
<reference evidence="5 6" key="1">
    <citation type="submission" date="2018-09" db="EMBL/GenBank/DDBJ databases">
        <authorList>
            <person name="Li J."/>
        </authorList>
    </citation>
    <scope>NUCLEOTIDE SEQUENCE [LARGE SCALE GENOMIC DNA]</scope>
    <source>
        <strain evidence="5 6">2129</strain>
    </source>
</reference>
<sequence length="410" mass="43853">MARQPMTQRLARLLALPAWVAQHDGASLEEAAAHFGVTPTVIRQDVYTLWVSGLPGGMPGDLVDFDAARFEEGRLSLVEPLGLDRPVRLSRPEATSLLLAVRVLRSVLAPDAAAAQVLASTETVLSDLLTSERPDGKDGGKDSERGTQDHETHGPWAPAPGGGTRTADQDLPGKPEVSHSSQVLAAVREALERRRRLHLVYVSATDTRSERDVDPVELTSDGTFLRLRGWCLSAGAERTFRLDRVLAATVLPVAADTPASSRVTDGGNSATAQPLPRAVLVLRPSGRWLVEQVPCDSVQELPDGTNRAEVEGRDQVWLTSLVLSCGAHLVSVEPQELLSQAAASANQALESYYRLLPDFPHGGDVSSDVSGDVSGVGQQARNGRQQVPGTGERAEAERTEGALEPRPGKR</sequence>
<feature type="region of interest" description="Disordered" evidence="1">
    <location>
        <begin position="363"/>
        <end position="410"/>
    </location>
</feature>
<dbReference type="InterPro" id="IPR026881">
    <property type="entry name" value="WYL_dom"/>
</dbReference>
<dbReference type="InterPro" id="IPR043839">
    <property type="entry name" value="PafC_HTH"/>
</dbReference>
<evidence type="ECO:0000313" key="5">
    <source>
        <dbReference type="EMBL" id="AYD90853.1"/>
    </source>
</evidence>
<evidence type="ECO:0000256" key="1">
    <source>
        <dbReference type="SAM" id="MobiDB-lite"/>
    </source>
</evidence>
<feature type="domain" description="WCX" evidence="4">
    <location>
        <begin position="276"/>
        <end position="349"/>
    </location>
</feature>
<dbReference type="Proteomes" id="UP000273001">
    <property type="component" value="Chromosome"/>
</dbReference>
<protein>
    <submittedName>
        <fullName evidence="5">WYL domain-containing protein</fullName>
    </submittedName>
</protein>
<dbReference type="PANTHER" id="PTHR34580:SF1">
    <property type="entry name" value="PROTEIN PAFC"/>
    <property type="match status" value="1"/>
</dbReference>
<feature type="compositionally biased region" description="Basic and acidic residues" evidence="1">
    <location>
        <begin position="167"/>
        <end position="177"/>
    </location>
</feature>
<dbReference type="PANTHER" id="PTHR34580">
    <property type="match status" value="1"/>
</dbReference>
<keyword evidence="6" id="KW-1185">Reference proteome</keyword>
<feature type="region of interest" description="Disordered" evidence="1">
    <location>
        <begin position="128"/>
        <end position="181"/>
    </location>
</feature>
<evidence type="ECO:0000259" key="4">
    <source>
        <dbReference type="Pfam" id="PF25583"/>
    </source>
</evidence>
<feature type="domain" description="WYL" evidence="2">
    <location>
        <begin position="182"/>
        <end position="250"/>
    </location>
</feature>
<dbReference type="Pfam" id="PF13280">
    <property type="entry name" value="WYL"/>
    <property type="match status" value="1"/>
</dbReference>
<dbReference type="InterPro" id="IPR057727">
    <property type="entry name" value="WCX_dom"/>
</dbReference>
<feature type="compositionally biased region" description="Basic and acidic residues" evidence="1">
    <location>
        <begin position="130"/>
        <end position="153"/>
    </location>
</feature>